<name>U4R129_9FIRM</name>
<protein>
    <submittedName>
        <fullName evidence="1">Uncharacterized protein</fullName>
    </submittedName>
</protein>
<dbReference type="Proteomes" id="UP000016860">
    <property type="component" value="Unassembled WGS sequence"/>
</dbReference>
<evidence type="ECO:0000313" key="2">
    <source>
        <dbReference type="Proteomes" id="UP000016860"/>
    </source>
</evidence>
<accession>U4R129</accession>
<sequence>MVGVKKLIAAMLGGISYFPPKKTKKDAVYIFISKRRPFLL</sequence>
<proteinExistence type="predicted"/>
<evidence type="ECO:0000313" key="1">
    <source>
        <dbReference type="EMBL" id="EPR11902.1"/>
    </source>
</evidence>
<comment type="caution">
    <text evidence="1">The sequence shown here is derived from an EMBL/GenBank/DDBJ whole genome shotgun (WGS) entry which is preliminary data.</text>
</comment>
<dbReference type="EMBL" id="ATAY01000032">
    <property type="protein sequence ID" value="EPR11902.1"/>
    <property type="molecule type" value="Genomic_DNA"/>
</dbReference>
<dbReference type="AlphaFoldDB" id="U4R129"/>
<reference evidence="1 2" key="1">
    <citation type="journal article" date="2013" name="Genome Announc.">
        <title>Draft Genome Sequence of the Cellulolytic Bacterium Clostridium papyrosolvens C7 (ATCC 700395).</title>
        <authorList>
            <person name="Zepeda V."/>
            <person name="Dassa B."/>
            <person name="Borovok I."/>
            <person name="Lamed R."/>
            <person name="Bayer E.A."/>
            <person name="Cate J.H."/>
        </authorList>
    </citation>
    <scope>NUCLEOTIDE SEQUENCE [LARGE SCALE GENOMIC DNA]</scope>
    <source>
        <strain evidence="1 2">C7</strain>
    </source>
</reference>
<gene>
    <name evidence="1" type="ORF">L323_10435</name>
</gene>
<organism evidence="1 2">
    <name type="scientific">Ruminiclostridium papyrosolvens C7</name>
    <dbReference type="NCBI Taxonomy" id="1330534"/>
    <lineage>
        <taxon>Bacteria</taxon>
        <taxon>Bacillati</taxon>
        <taxon>Bacillota</taxon>
        <taxon>Clostridia</taxon>
        <taxon>Eubacteriales</taxon>
        <taxon>Oscillospiraceae</taxon>
        <taxon>Ruminiclostridium</taxon>
    </lineage>
</organism>
<dbReference type="PATRIC" id="fig|1330534.3.peg.2086"/>